<dbReference type="Proteomes" id="UP000314294">
    <property type="component" value="Unassembled WGS sequence"/>
</dbReference>
<feature type="region of interest" description="Disordered" evidence="1">
    <location>
        <begin position="30"/>
        <end position="58"/>
    </location>
</feature>
<dbReference type="EMBL" id="SRLO01000002">
    <property type="protein sequence ID" value="TNN89167.1"/>
    <property type="molecule type" value="Genomic_DNA"/>
</dbReference>
<dbReference type="AlphaFoldDB" id="A0A4Z2JGT5"/>
<evidence type="ECO:0000256" key="1">
    <source>
        <dbReference type="SAM" id="MobiDB-lite"/>
    </source>
</evidence>
<comment type="caution">
    <text evidence="2">The sequence shown here is derived from an EMBL/GenBank/DDBJ whole genome shotgun (WGS) entry which is preliminary data.</text>
</comment>
<evidence type="ECO:0000313" key="3">
    <source>
        <dbReference type="Proteomes" id="UP000314294"/>
    </source>
</evidence>
<reference evidence="2 3" key="1">
    <citation type="submission" date="2019-03" db="EMBL/GenBank/DDBJ databases">
        <title>First draft genome of Liparis tanakae, snailfish: a comprehensive survey of snailfish specific genes.</title>
        <authorList>
            <person name="Kim W."/>
            <person name="Song I."/>
            <person name="Jeong J.-H."/>
            <person name="Kim D."/>
            <person name="Kim S."/>
            <person name="Ryu S."/>
            <person name="Song J.Y."/>
            <person name="Lee S.K."/>
        </authorList>
    </citation>
    <scope>NUCLEOTIDE SEQUENCE [LARGE SCALE GENOMIC DNA]</scope>
    <source>
        <tissue evidence="2">Muscle</tissue>
    </source>
</reference>
<gene>
    <name evidence="2" type="ORF">EYF80_000455</name>
</gene>
<organism evidence="2 3">
    <name type="scientific">Liparis tanakae</name>
    <name type="common">Tanaka's snailfish</name>
    <dbReference type="NCBI Taxonomy" id="230148"/>
    <lineage>
        <taxon>Eukaryota</taxon>
        <taxon>Metazoa</taxon>
        <taxon>Chordata</taxon>
        <taxon>Craniata</taxon>
        <taxon>Vertebrata</taxon>
        <taxon>Euteleostomi</taxon>
        <taxon>Actinopterygii</taxon>
        <taxon>Neopterygii</taxon>
        <taxon>Teleostei</taxon>
        <taxon>Neoteleostei</taxon>
        <taxon>Acanthomorphata</taxon>
        <taxon>Eupercaria</taxon>
        <taxon>Perciformes</taxon>
        <taxon>Cottioidei</taxon>
        <taxon>Cottales</taxon>
        <taxon>Liparidae</taxon>
        <taxon>Liparis</taxon>
    </lineage>
</organism>
<keyword evidence="3" id="KW-1185">Reference proteome</keyword>
<sequence>MEETSFAPDTAWKNFSDKVGETPVAVRATRKDDIDHHYDNHKRQSLGNGNGKEMRAAARGMAMEQCGAAYAKRDIITKAQHSDLQHLTLPLPRDKVNKSPLGHNNRRTQINEAAPRALPRCHRCSVAG</sequence>
<proteinExistence type="predicted"/>
<protein>
    <submittedName>
        <fullName evidence="2">Uncharacterized protein</fullName>
    </submittedName>
</protein>
<accession>A0A4Z2JGT5</accession>
<feature type="compositionally biased region" description="Basic and acidic residues" evidence="1">
    <location>
        <begin position="30"/>
        <end position="42"/>
    </location>
</feature>
<evidence type="ECO:0000313" key="2">
    <source>
        <dbReference type="EMBL" id="TNN89167.1"/>
    </source>
</evidence>
<name>A0A4Z2JGT5_9TELE</name>